<dbReference type="AlphaFoldDB" id="A0A9N8ZTC2"/>
<evidence type="ECO:0000313" key="2">
    <source>
        <dbReference type="Proteomes" id="UP000789342"/>
    </source>
</evidence>
<proteinExistence type="predicted"/>
<gene>
    <name evidence="1" type="ORF">AMORRO_LOCUS3556</name>
</gene>
<name>A0A9N8ZTC2_9GLOM</name>
<reference evidence="1" key="1">
    <citation type="submission" date="2021-06" db="EMBL/GenBank/DDBJ databases">
        <authorList>
            <person name="Kallberg Y."/>
            <person name="Tangrot J."/>
            <person name="Rosling A."/>
        </authorList>
    </citation>
    <scope>NUCLEOTIDE SEQUENCE</scope>
    <source>
        <strain evidence="1">CL551</strain>
    </source>
</reference>
<protein>
    <submittedName>
        <fullName evidence="1">12587_t:CDS:1</fullName>
    </submittedName>
</protein>
<evidence type="ECO:0000313" key="1">
    <source>
        <dbReference type="EMBL" id="CAG8507375.1"/>
    </source>
</evidence>
<keyword evidence="2" id="KW-1185">Reference proteome</keyword>
<accession>A0A9N8ZTC2</accession>
<dbReference type="EMBL" id="CAJVPV010001758">
    <property type="protein sequence ID" value="CAG8507375.1"/>
    <property type="molecule type" value="Genomic_DNA"/>
</dbReference>
<comment type="caution">
    <text evidence="1">The sequence shown here is derived from an EMBL/GenBank/DDBJ whole genome shotgun (WGS) entry which is preliminary data.</text>
</comment>
<sequence>MLSGIERISRETIKSTNLPTMNDTTLMCAKRRKSIDIDYEYRKCSSILRKGGKKSCKENLYECKKENNARPLIYCYCTSLNAVSIGATEYRSFGKISLFAYANITTYNKRSKEKFGQTGHTPQKSSVIRASFRKFGNHFTQESEKSIRNL</sequence>
<dbReference type="Proteomes" id="UP000789342">
    <property type="component" value="Unassembled WGS sequence"/>
</dbReference>
<organism evidence="1 2">
    <name type="scientific">Acaulospora morrowiae</name>
    <dbReference type="NCBI Taxonomy" id="94023"/>
    <lineage>
        <taxon>Eukaryota</taxon>
        <taxon>Fungi</taxon>
        <taxon>Fungi incertae sedis</taxon>
        <taxon>Mucoromycota</taxon>
        <taxon>Glomeromycotina</taxon>
        <taxon>Glomeromycetes</taxon>
        <taxon>Diversisporales</taxon>
        <taxon>Acaulosporaceae</taxon>
        <taxon>Acaulospora</taxon>
    </lineage>
</organism>